<evidence type="ECO:0000256" key="5">
    <source>
        <dbReference type="ARBA" id="ARBA00022692"/>
    </source>
</evidence>
<evidence type="ECO:0000256" key="8">
    <source>
        <dbReference type="SAM" id="Phobius"/>
    </source>
</evidence>
<evidence type="ECO:0000256" key="2">
    <source>
        <dbReference type="ARBA" id="ARBA00005179"/>
    </source>
</evidence>
<dbReference type="EMBL" id="WIWT01000043">
    <property type="protein sequence ID" value="KAF3209296.1"/>
    <property type="molecule type" value="Genomic_DNA"/>
</dbReference>
<dbReference type="EMBL" id="WIWS01000079">
    <property type="protein sequence ID" value="KAF3210614.1"/>
    <property type="molecule type" value="Genomic_DNA"/>
</dbReference>
<dbReference type="Pfam" id="PF13813">
    <property type="entry name" value="MBOAT_2"/>
    <property type="match status" value="1"/>
</dbReference>
<keyword evidence="6 8" id="KW-1133">Transmembrane helix</keyword>
<keyword evidence="7 8" id="KW-0472">Membrane</keyword>
<name>A0A6G1M786_ORBOL</name>
<evidence type="ECO:0000256" key="4">
    <source>
        <dbReference type="ARBA" id="ARBA00022679"/>
    </source>
</evidence>
<gene>
    <name evidence="12" type="ORF">TWF106_010492</name>
    <name evidence="13" type="ORF">TWF191_007801</name>
    <name evidence="11" type="ORF">TWF679_007445</name>
    <name evidence="10" type="ORF">TWF788_009594</name>
</gene>
<dbReference type="EMBL" id="WIPF01000005">
    <property type="protein sequence ID" value="KAF3231079.1"/>
    <property type="molecule type" value="Genomic_DNA"/>
</dbReference>
<dbReference type="Proteomes" id="UP000479691">
    <property type="component" value="Unassembled WGS sequence"/>
</dbReference>
<evidence type="ECO:0000256" key="1">
    <source>
        <dbReference type="ARBA" id="ARBA00004141"/>
    </source>
</evidence>
<dbReference type="Proteomes" id="UP000614610">
    <property type="component" value="Unassembled WGS sequence"/>
</dbReference>
<dbReference type="Proteomes" id="UP000472727">
    <property type="component" value="Unassembled WGS sequence"/>
</dbReference>
<feature type="transmembrane region" description="Helical" evidence="8">
    <location>
        <begin position="23"/>
        <end position="40"/>
    </location>
</feature>
<dbReference type="Proteomes" id="UP000483672">
    <property type="component" value="Unassembled WGS sequence"/>
</dbReference>
<keyword evidence="5 8" id="KW-0812">Transmembrane</keyword>
<evidence type="ECO:0000256" key="6">
    <source>
        <dbReference type="ARBA" id="ARBA00022989"/>
    </source>
</evidence>
<evidence type="ECO:0000259" key="9">
    <source>
        <dbReference type="Pfam" id="PF13813"/>
    </source>
</evidence>
<comment type="subcellular location">
    <subcellularLocation>
        <location evidence="1">Membrane</location>
        <topology evidence="1">Multi-pass membrane protein</topology>
    </subcellularLocation>
</comment>
<protein>
    <recommendedName>
        <fullName evidence="9">Wax synthase domain-containing protein</fullName>
    </recommendedName>
</protein>
<dbReference type="GO" id="GO:0008374">
    <property type="term" value="F:O-acyltransferase activity"/>
    <property type="evidence" value="ECO:0007669"/>
    <property type="project" value="InterPro"/>
</dbReference>
<dbReference type="InterPro" id="IPR032805">
    <property type="entry name" value="Wax_synthase_dom"/>
</dbReference>
<dbReference type="GO" id="GO:0006629">
    <property type="term" value="P:lipid metabolic process"/>
    <property type="evidence" value="ECO:0007669"/>
    <property type="project" value="InterPro"/>
</dbReference>
<evidence type="ECO:0000313" key="11">
    <source>
        <dbReference type="EMBL" id="KAF3209296.1"/>
    </source>
</evidence>
<reference evidence="14 15" key="1">
    <citation type="submission" date="2019-06" db="EMBL/GenBank/DDBJ databases">
        <authorList>
            <person name="Palmer J.M."/>
        </authorList>
    </citation>
    <scope>NUCLEOTIDE SEQUENCE [LARGE SCALE GENOMIC DNA]</scope>
    <source>
        <strain evidence="12 14">TWF106</strain>
        <strain evidence="13 16">TWF191</strain>
        <strain evidence="11">TWF679</strain>
        <strain evidence="10 15">TWF788</strain>
    </source>
</reference>
<feature type="transmembrane region" description="Helical" evidence="8">
    <location>
        <begin position="52"/>
        <end position="72"/>
    </location>
</feature>
<evidence type="ECO:0000313" key="12">
    <source>
        <dbReference type="EMBL" id="KAF3210614.1"/>
    </source>
</evidence>
<evidence type="ECO:0000313" key="10">
    <source>
        <dbReference type="EMBL" id="KAF3171986.1"/>
    </source>
</evidence>
<accession>A0A6G1M786</accession>
<evidence type="ECO:0000256" key="3">
    <source>
        <dbReference type="ARBA" id="ARBA00007282"/>
    </source>
</evidence>
<feature type="transmembrane region" description="Helical" evidence="8">
    <location>
        <begin position="284"/>
        <end position="304"/>
    </location>
</feature>
<evidence type="ECO:0000313" key="16">
    <source>
        <dbReference type="Proteomes" id="UP000483672"/>
    </source>
</evidence>
<evidence type="ECO:0000313" key="15">
    <source>
        <dbReference type="Proteomes" id="UP000479691"/>
    </source>
</evidence>
<feature type="transmembrane region" description="Helical" evidence="8">
    <location>
        <begin position="252"/>
        <end position="272"/>
    </location>
</feature>
<dbReference type="InterPro" id="IPR044851">
    <property type="entry name" value="Wax_synthase"/>
</dbReference>
<dbReference type="AlphaFoldDB" id="A0A6G1M786"/>
<proteinExistence type="inferred from homology"/>
<dbReference type="PANTHER" id="PTHR31595:SF57">
    <property type="entry name" value="OS04G0481900 PROTEIN"/>
    <property type="match status" value="1"/>
</dbReference>
<evidence type="ECO:0000256" key="7">
    <source>
        <dbReference type="ARBA" id="ARBA00023136"/>
    </source>
</evidence>
<evidence type="ECO:0000313" key="14">
    <source>
        <dbReference type="Proteomes" id="UP000472727"/>
    </source>
</evidence>
<dbReference type="GO" id="GO:0016020">
    <property type="term" value="C:membrane"/>
    <property type="evidence" value="ECO:0007669"/>
    <property type="project" value="UniProtKB-SubCell"/>
</dbReference>
<feature type="domain" description="Wax synthase" evidence="9">
    <location>
        <begin position="203"/>
        <end position="292"/>
    </location>
</feature>
<sequence>MTVAGTTSEPGNEDPIEVAFRDVPWALLCILTSYFLLYLANYYSLARNGAQYIFWSLLTIVAVIFSHFYATVDCRPFLSLRNCALFCCIMKCLDMLFRHFQSTSLVWRLPNTEAKPPPLYQQAFWMTLELRYEDFIPNPIRLTLPAPFHEPTQLLYHTIFYIIIAYGPLPQSWAPVKAVKLLLQIYILWTSAHLPFRLSNTAPFFAPLYKADSLVDFWNGNVWHVAFQSPCQSMAYSPVQTILKSIGIPKPLARGCGVIAAFTLMGIFHAYVGWSVMRNVAEGWTKVVGFFVMNGAATVVEDLIWGKRKNWVRTLLAWVFEISLASWAVSGVEFPYELWLVHDPRFCHVVVF</sequence>
<keyword evidence="4" id="KW-0808">Transferase</keyword>
<dbReference type="OrthoDB" id="1077582at2759"/>
<organism evidence="13 16">
    <name type="scientific">Orbilia oligospora</name>
    <name type="common">Nematode-trapping fungus</name>
    <name type="synonym">Arthrobotrys oligospora</name>
    <dbReference type="NCBI Taxonomy" id="2813651"/>
    <lineage>
        <taxon>Eukaryota</taxon>
        <taxon>Fungi</taxon>
        <taxon>Dikarya</taxon>
        <taxon>Ascomycota</taxon>
        <taxon>Pezizomycotina</taxon>
        <taxon>Orbiliomycetes</taxon>
        <taxon>Orbiliales</taxon>
        <taxon>Orbiliaceae</taxon>
        <taxon>Orbilia</taxon>
    </lineage>
</organism>
<dbReference type="EMBL" id="JAABOE010000067">
    <property type="protein sequence ID" value="KAF3171986.1"/>
    <property type="molecule type" value="Genomic_DNA"/>
</dbReference>
<comment type="pathway">
    <text evidence="2">Secondary metabolite biosynthesis.</text>
</comment>
<comment type="similarity">
    <text evidence="3">Belongs to the wax synthase family.</text>
</comment>
<comment type="caution">
    <text evidence="13">The sequence shown here is derived from an EMBL/GenBank/DDBJ whole genome shotgun (WGS) entry which is preliminary data.</text>
</comment>
<dbReference type="PANTHER" id="PTHR31595">
    <property type="entry name" value="LONG-CHAIN-ALCOHOL O-FATTY-ACYLTRANSFERASE 3-RELATED"/>
    <property type="match status" value="1"/>
</dbReference>
<evidence type="ECO:0000313" key="13">
    <source>
        <dbReference type="EMBL" id="KAF3231079.1"/>
    </source>
</evidence>